<dbReference type="Pfam" id="PF00656">
    <property type="entry name" value="Peptidase_C14"/>
    <property type="match status" value="1"/>
</dbReference>
<dbReference type="EMBL" id="HBKQ01042372">
    <property type="protein sequence ID" value="CAE2266560.1"/>
    <property type="molecule type" value="Transcribed_RNA"/>
</dbReference>
<dbReference type="AlphaFoldDB" id="A0A7S4JKR6"/>
<accession>A0A7S4JKR6</accession>
<dbReference type="Gene3D" id="3.40.50.12660">
    <property type="match status" value="2"/>
</dbReference>
<feature type="domain" description="Peptidase C14 caspase" evidence="2">
    <location>
        <begin position="128"/>
        <end position="282"/>
    </location>
</feature>
<sequence length="480" mass="51302">MPASTGNDNHMVFEQQAEALIPATIRMISGCHSEQTSADVSNVGSVAKLPNPAGRSGGACTSAILDLLYGQLQNQYATGTVLTFQDLLLKLRESLASTGFSQVPQLTSSRPLDVQETPFHIVGGTGARRAVLVGINYCGQDGQLSGCHNDVYNVKKYLTYAHGFSDQNITLLVDDGRNAYPTRQKIISELRRLVAESVPGDSVYFHYSGHGGLISPEVNFFKSNNNEYDETIYPLDHEQSGQIRDFSLFNHFVKPMAAGVTVTCIMDCCHSGAVLDLPYSFRPTAGGEIQMRQSLDHLSNLAFLFVLAGGVLPHGFGGISNHIGEIVGGNIDDYQGCGIESAAQDEWTGDGQDFIDGSELQDYGPSESCIDAGEESPVVVVPGVAVPDDADVGHQDVSDGMVATAGDYVPDNDGCDDVVAPQYDDVEPSADVLPEFGEIGDRGFGNVGEDFEVQENEEDGIGVDCSCLSHILDSILDGEE</sequence>
<protein>
    <recommendedName>
        <fullName evidence="2">Peptidase C14 caspase domain-containing protein</fullName>
    </recommendedName>
</protein>
<dbReference type="InterPro" id="IPR011600">
    <property type="entry name" value="Pept_C14_caspase"/>
</dbReference>
<proteinExistence type="inferred from homology"/>
<dbReference type="GO" id="GO:0006508">
    <property type="term" value="P:proteolysis"/>
    <property type="evidence" value="ECO:0007669"/>
    <property type="project" value="InterPro"/>
</dbReference>
<reference evidence="3" key="1">
    <citation type="submission" date="2021-01" db="EMBL/GenBank/DDBJ databases">
        <authorList>
            <person name="Corre E."/>
            <person name="Pelletier E."/>
            <person name="Niang G."/>
            <person name="Scheremetjew M."/>
            <person name="Finn R."/>
            <person name="Kale V."/>
            <person name="Holt S."/>
            <person name="Cochrane G."/>
            <person name="Meng A."/>
            <person name="Brown T."/>
            <person name="Cohen L."/>
        </authorList>
    </citation>
    <scope>NUCLEOTIDE SEQUENCE</scope>
    <source>
        <strain evidence="3">Isolate 1302-5</strain>
    </source>
</reference>
<dbReference type="GO" id="GO:0005737">
    <property type="term" value="C:cytoplasm"/>
    <property type="evidence" value="ECO:0007669"/>
    <property type="project" value="TreeGrafter"/>
</dbReference>
<gene>
    <name evidence="3" type="ORF">OAUR00152_LOCUS29211</name>
</gene>
<evidence type="ECO:0000259" key="2">
    <source>
        <dbReference type="Pfam" id="PF00656"/>
    </source>
</evidence>
<organism evidence="3">
    <name type="scientific">Odontella aurita</name>
    <dbReference type="NCBI Taxonomy" id="265563"/>
    <lineage>
        <taxon>Eukaryota</taxon>
        <taxon>Sar</taxon>
        <taxon>Stramenopiles</taxon>
        <taxon>Ochrophyta</taxon>
        <taxon>Bacillariophyta</taxon>
        <taxon>Mediophyceae</taxon>
        <taxon>Biddulphiophycidae</taxon>
        <taxon>Eupodiscales</taxon>
        <taxon>Odontellaceae</taxon>
        <taxon>Odontella</taxon>
    </lineage>
</organism>
<dbReference type="PANTHER" id="PTHR48104:SF30">
    <property type="entry name" value="METACASPASE-1"/>
    <property type="match status" value="1"/>
</dbReference>
<dbReference type="InterPro" id="IPR050452">
    <property type="entry name" value="Metacaspase"/>
</dbReference>
<evidence type="ECO:0000256" key="1">
    <source>
        <dbReference type="ARBA" id="ARBA00009005"/>
    </source>
</evidence>
<evidence type="ECO:0000313" key="3">
    <source>
        <dbReference type="EMBL" id="CAE2266560.1"/>
    </source>
</evidence>
<dbReference type="GO" id="GO:0004197">
    <property type="term" value="F:cysteine-type endopeptidase activity"/>
    <property type="evidence" value="ECO:0007669"/>
    <property type="project" value="InterPro"/>
</dbReference>
<name>A0A7S4JKR6_9STRA</name>
<comment type="similarity">
    <text evidence="1">Belongs to the peptidase C14B family.</text>
</comment>
<dbReference type="PANTHER" id="PTHR48104">
    <property type="entry name" value="METACASPASE-4"/>
    <property type="match status" value="1"/>
</dbReference>